<accession>A0AAJ8W4A9</accession>
<dbReference type="EnsemblFungi" id="CPAR2_500680.1-T">
    <property type="protein sequence ID" value="CPAR2_500680.1-T-p1"/>
    <property type="gene ID" value="CPAR2_500680.1"/>
</dbReference>
<proteinExistence type="predicted"/>
<feature type="transmembrane region" description="Helical" evidence="2">
    <location>
        <begin position="38"/>
        <end position="57"/>
    </location>
</feature>
<evidence type="ECO:0000256" key="1">
    <source>
        <dbReference type="SAM" id="MobiDB-lite"/>
    </source>
</evidence>
<dbReference type="AlphaFoldDB" id="A0AAJ8W4A9"/>
<feature type="region of interest" description="Disordered" evidence="1">
    <location>
        <begin position="1"/>
        <end position="25"/>
    </location>
</feature>
<evidence type="ECO:0000256" key="2">
    <source>
        <dbReference type="SAM" id="Phobius"/>
    </source>
</evidence>
<organism evidence="3">
    <name type="scientific">Candida parapsilosis (strain CDC 317 / ATCC MYA-4646)</name>
    <name type="common">Yeast</name>
    <name type="synonym">Monilia parapsilosis</name>
    <dbReference type="NCBI Taxonomy" id="578454"/>
    <lineage>
        <taxon>Eukaryota</taxon>
        <taxon>Fungi</taxon>
        <taxon>Dikarya</taxon>
        <taxon>Ascomycota</taxon>
        <taxon>Saccharomycotina</taxon>
        <taxon>Pichiomycetes</taxon>
        <taxon>Debaryomycetaceae</taxon>
        <taxon>Candida/Lodderomyces clade</taxon>
        <taxon>Candida</taxon>
    </lineage>
</organism>
<keyword evidence="2" id="KW-0472">Membrane</keyword>
<name>A0AAJ8W4A9_CANPC</name>
<protein>
    <submittedName>
        <fullName evidence="3">Uncharacterized protein</fullName>
    </submittedName>
</protein>
<reference evidence="3" key="1">
    <citation type="submission" date="2025-05" db="UniProtKB">
        <authorList>
            <consortium name="EnsemblFungi"/>
        </authorList>
    </citation>
    <scope>IDENTIFICATION</scope>
</reference>
<keyword evidence="2" id="KW-1133">Transmembrane helix</keyword>
<keyword evidence="2" id="KW-0812">Transmembrane</keyword>
<evidence type="ECO:0000313" key="3">
    <source>
        <dbReference type="EnsemblFungi" id="CPAR2_500680.1-T-p1"/>
    </source>
</evidence>
<sequence>MSLFSSKSTTATATSSSSSSNTTDDSLVEGAYNMLDSLLFYLMNLMLFVLLFTDLVLDFINNCIYGYNIIACSFKHKLYNNIN</sequence>